<feature type="signal peptide" evidence="1">
    <location>
        <begin position="1"/>
        <end position="26"/>
    </location>
</feature>
<dbReference type="HOGENOM" id="CLU_1569725_0_0_10"/>
<evidence type="ECO:0000313" key="4">
    <source>
        <dbReference type="Proteomes" id="UP000033054"/>
    </source>
</evidence>
<feature type="domain" description="Lipocalin-like" evidence="2">
    <location>
        <begin position="44"/>
        <end position="149"/>
    </location>
</feature>
<dbReference type="Pfam" id="PF13648">
    <property type="entry name" value="Lipocalin_4"/>
    <property type="match status" value="1"/>
</dbReference>
<name>A0A0E4A0F4_9BACT</name>
<keyword evidence="4" id="KW-1185">Reference proteome</keyword>
<dbReference type="EMBL" id="CP010429">
    <property type="protein sequence ID" value="AKD57908.1"/>
    <property type="molecule type" value="Genomic_DNA"/>
</dbReference>
<accession>A0A0E4A0F4</accession>
<dbReference type="PATRIC" id="fig|1379870.5.peg.5708"/>
<dbReference type="Proteomes" id="UP000033054">
    <property type="component" value="Chromosome"/>
</dbReference>
<dbReference type="RefSeq" id="WP_046578181.1">
    <property type="nucleotide sequence ID" value="NZ_CP010429.1"/>
</dbReference>
<dbReference type="OrthoDB" id="952184at2"/>
<feature type="chain" id="PRO_5002417188" description="Lipocalin-like domain-containing protein" evidence="1">
    <location>
        <begin position="27"/>
        <end position="170"/>
    </location>
</feature>
<dbReference type="KEGG" id="srd:SD10_26410"/>
<keyword evidence="1" id="KW-0732">Signal</keyword>
<dbReference type="InterPro" id="IPR024311">
    <property type="entry name" value="Lipocalin-like"/>
</dbReference>
<evidence type="ECO:0000256" key="1">
    <source>
        <dbReference type="SAM" id="SignalP"/>
    </source>
</evidence>
<evidence type="ECO:0000313" key="3">
    <source>
        <dbReference type="EMBL" id="AKD57908.1"/>
    </source>
</evidence>
<dbReference type="STRING" id="1379870.SD10_26410"/>
<dbReference type="AlphaFoldDB" id="A0A0E4A0F4"/>
<organism evidence="3 4">
    <name type="scientific">Spirosoma radiotolerans</name>
    <dbReference type="NCBI Taxonomy" id="1379870"/>
    <lineage>
        <taxon>Bacteria</taxon>
        <taxon>Pseudomonadati</taxon>
        <taxon>Bacteroidota</taxon>
        <taxon>Cytophagia</taxon>
        <taxon>Cytophagales</taxon>
        <taxon>Cytophagaceae</taxon>
        <taxon>Spirosoma</taxon>
    </lineage>
</organism>
<evidence type="ECO:0000259" key="2">
    <source>
        <dbReference type="Pfam" id="PF13648"/>
    </source>
</evidence>
<reference evidence="3 4" key="1">
    <citation type="journal article" date="2014" name="Curr. Microbiol.">
        <title>Spirosoma radiotolerans sp. nov., a gamma-radiation-resistant bacterium isolated from gamma ray-irradiated soil.</title>
        <authorList>
            <person name="Lee J.J."/>
            <person name="Srinivasan S."/>
            <person name="Lim S."/>
            <person name="Joe M."/>
            <person name="Im S."/>
            <person name="Bae S.I."/>
            <person name="Park K.R."/>
            <person name="Han J.H."/>
            <person name="Park S.H."/>
            <person name="Joo B.M."/>
            <person name="Park S.J."/>
            <person name="Kim M.K."/>
        </authorList>
    </citation>
    <scope>NUCLEOTIDE SEQUENCE [LARGE SCALE GENOMIC DNA]</scope>
    <source>
        <strain evidence="3 4">DG5A</strain>
    </source>
</reference>
<proteinExistence type="predicted"/>
<gene>
    <name evidence="3" type="ORF">SD10_26410</name>
</gene>
<sequence length="170" mass="18343">MNKLATFTVFAALSGLFLLTTSFGYKTDTVSPKASHSTDLGTLLVGTRWQMADFKLGQDIDLDGDGHLDTNLMSFLRPCDLDNTIVFEPNGTVSVDEGNLNCDGQSASGTPNPGNWSYDKATNSLIITNAINNKTSTWKIIDAADNYLKVKVISSQEGPSSAAIVTWKTR</sequence>
<protein>
    <recommendedName>
        <fullName evidence="2">Lipocalin-like domain-containing protein</fullName>
    </recommendedName>
</protein>